<evidence type="ECO:0000256" key="1">
    <source>
        <dbReference type="SAM" id="MobiDB-lite"/>
    </source>
</evidence>
<proteinExistence type="predicted"/>
<dbReference type="EMBL" id="AVOT02016133">
    <property type="protein sequence ID" value="MBW0501070.1"/>
    <property type="molecule type" value="Genomic_DNA"/>
</dbReference>
<comment type="caution">
    <text evidence="2">The sequence shown here is derived from an EMBL/GenBank/DDBJ whole genome shotgun (WGS) entry which is preliminary data.</text>
</comment>
<keyword evidence="3" id="KW-1185">Reference proteome</keyword>
<accession>A0A9Q3HGI2</accession>
<evidence type="ECO:0000313" key="2">
    <source>
        <dbReference type="EMBL" id="MBW0501070.1"/>
    </source>
</evidence>
<feature type="region of interest" description="Disordered" evidence="1">
    <location>
        <begin position="116"/>
        <end position="161"/>
    </location>
</feature>
<dbReference type="AlphaFoldDB" id="A0A9Q3HGI2"/>
<reference evidence="2" key="1">
    <citation type="submission" date="2021-03" db="EMBL/GenBank/DDBJ databases">
        <title>Draft genome sequence of rust myrtle Austropuccinia psidii MF-1, a brazilian biotype.</title>
        <authorList>
            <person name="Quecine M.C."/>
            <person name="Pachon D.M.R."/>
            <person name="Bonatelli M.L."/>
            <person name="Correr F.H."/>
            <person name="Franceschini L.M."/>
            <person name="Leite T.F."/>
            <person name="Margarido G.R.A."/>
            <person name="Almeida C.A."/>
            <person name="Ferrarezi J.A."/>
            <person name="Labate C.A."/>
        </authorList>
    </citation>
    <scope>NUCLEOTIDE SEQUENCE</scope>
    <source>
        <strain evidence="2">MF-1</strain>
    </source>
</reference>
<organism evidence="2 3">
    <name type="scientific">Austropuccinia psidii MF-1</name>
    <dbReference type="NCBI Taxonomy" id="1389203"/>
    <lineage>
        <taxon>Eukaryota</taxon>
        <taxon>Fungi</taxon>
        <taxon>Dikarya</taxon>
        <taxon>Basidiomycota</taxon>
        <taxon>Pucciniomycotina</taxon>
        <taxon>Pucciniomycetes</taxon>
        <taxon>Pucciniales</taxon>
        <taxon>Sphaerophragmiaceae</taxon>
        <taxon>Austropuccinia</taxon>
    </lineage>
</organism>
<protein>
    <submittedName>
        <fullName evidence="2">Uncharacterized protein</fullName>
    </submittedName>
</protein>
<name>A0A9Q3HGI2_9BASI</name>
<sequence>MSPVHLRNFGFQRNQPEEIECLSRTRRPGRGHLVHSGGWQDTEGNNTNSAIHFPIQQQPQTRGLERYGSIYSAPPTPQRFIPMQHGQQEVQPSIPLGKTWTKLPEPLSQINRLQRPYGNHQRLESHQAVQTPGGESKKDKGESSHYPSYRRTADPDRAYSYSFRLTRRRPKQLSSGLKPFRNQQISAQDSPFFTIPGSFRQKTRKQGQEQNLLQPEEERVRPNDPEAVGFGERSSKEPEVAVNRSRISSPINRHITPTQIYHNVVTPESNLNIDVLWLKMSQFSEKAQKQSAELQARHESIKTLTASMKQIIKTLQQGPAQLSKASEETNKILNLVFKEQHHRKRDRDCHDQDINKLFNVYQNMKPRPQGHVMDNPYHQDDIKPDAMLIKKKGRIETDS</sequence>
<feature type="region of interest" description="Disordered" evidence="1">
    <location>
        <begin position="190"/>
        <end position="244"/>
    </location>
</feature>
<dbReference type="Proteomes" id="UP000765509">
    <property type="component" value="Unassembled WGS sequence"/>
</dbReference>
<gene>
    <name evidence="2" type="ORF">O181_040785</name>
</gene>
<evidence type="ECO:0000313" key="3">
    <source>
        <dbReference type="Proteomes" id="UP000765509"/>
    </source>
</evidence>